<keyword evidence="2" id="KW-1185">Reference proteome</keyword>
<accession>A0AAV4QKI0</accession>
<dbReference type="AlphaFoldDB" id="A0AAV4QKI0"/>
<dbReference type="EMBL" id="BPLQ01004544">
    <property type="protein sequence ID" value="GIY08712.1"/>
    <property type="molecule type" value="Genomic_DNA"/>
</dbReference>
<reference evidence="1 2" key="1">
    <citation type="submission" date="2021-06" db="EMBL/GenBank/DDBJ databases">
        <title>Caerostris darwini draft genome.</title>
        <authorList>
            <person name="Kono N."/>
            <person name="Arakawa K."/>
        </authorList>
    </citation>
    <scope>NUCLEOTIDE SEQUENCE [LARGE SCALE GENOMIC DNA]</scope>
</reference>
<name>A0AAV4QKI0_9ARAC</name>
<evidence type="ECO:0000313" key="2">
    <source>
        <dbReference type="Proteomes" id="UP001054837"/>
    </source>
</evidence>
<protein>
    <submittedName>
        <fullName evidence="1">Uncharacterized protein</fullName>
    </submittedName>
</protein>
<comment type="caution">
    <text evidence="1">The sequence shown here is derived from an EMBL/GenBank/DDBJ whole genome shotgun (WGS) entry which is preliminary data.</text>
</comment>
<gene>
    <name evidence="1" type="ORF">CDAR_24011</name>
</gene>
<dbReference type="Proteomes" id="UP001054837">
    <property type="component" value="Unassembled WGS sequence"/>
</dbReference>
<evidence type="ECO:0000313" key="1">
    <source>
        <dbReference type="EMBL" id="GIY08712.1"/>
    </source>
</evidence>
<organism evidence="1 2">
    <name type="scientific">Caerostris darwini</name>
    <dbReference type="NCBI Taxonomy" id="1538125"/>
    <lineage>
        <taxon>Eukaryota</taxon>
        <taxon>Metazoa</taxon>
        <taxon>Ecdysozoa</taxon>
        <taxon>Arthropoda</taxon>
        <taxon>Chelicerata</taxon>
        <taxon>Arachnida</taxon>
        <taxon>Araneae</taxon>
        <taxon>Araneomorphae</taxon>
        <taxon>Entelegynae</taxon>
        <taxon>Araneoidea</taxon>
        <taxon>Araneidae</taxon>
        <taxon>Caerostris</taxon>
    </lineage>
</organism>
<proteinExistence type="predicted"/>
<sequence>MSNKFRGKLSNDRLIAVKFELVKRVAEDTVVKKKREMENRVISLDNHIAQVKNGTHPNLLACLSNDQESKLPTKVRGRRTSSQKKLMRLQKELSSRFEKERKVFQSSFLKLLDDMPDKVSVIMKKTKTIKSIEEDDLQIILQVMIEGLLYELVATTNSTIENWIFVFCYKL</sequence>